<feature type="compositionally biased region" description="Basic and acidic residues" evidence="1">
    <location>
        <begin position="60"/>
        <end position="70"/>
    </location>
</feature>
<protein>
    <submittedName>
        <fullName evidence="2">Uncharacterized protein</fullName>
    </submittedName>
</protein>
<dbReference type="Proteomes" id="UP000609879">
    <property type="component" value="Unassembled WGS sequence"/>
</dbReference>
<sequence length="234" mass="24999">MYHSKYDPNPLQDPGNGDGGDGGGQEVDPSKHLQVNWQSPQPLHTSPPPSPSSSSSAGDGGKDGGKDSAKDQPNQLIPKIPTPGDMEQWKLENFGPEWELVHVRPDDLLVHEQHILDAAKSLAAAFNALADTSEASLDAPFWGLGEGYLVTANHAGRSADGWEPYTQYTDSAVATRDFVRSLRSMQRAALQHAADCVTVSGGFIELLNASADAYAQSDQHSVFPDKASLPQDNG</sequence>
<evidence type="ECO:0000313" key="3">
    <source>
        <dbReference type="Proteomes" id="UP000609879"/>
    </source>
</evidence>
<evidence type="ECO:0000256" key="1">
    <source>
        <dbReference type="SAM" id="MobiDB-lite"/>
    </source>
</evidence>
<feature type="region of interest" description="Disordered" evidence="1">
    <location>
        <begin position="1"/>
        <end position="87"/>
    </location>
</feature>
<organism evidence="2 3">
    <name type="scientific">Paractinoplanes deccanensis</name>
    <dbReference type="NCBI Taxonomy" id="113561"/>
    <lineage>
        <taxon>Bacteria</taxon>
        <taxon>Bacillati</taxon>
        <taxon>Actinomycetota</taxon>
        <taxon>Actinomycetes</taxon>
        <taxon>Micromonosporales</taxon>
        <taxon>Micromonosporaceae</taxon>
        <taxon>Paractinoplanes</taxon>
    </lineage>
</organism>
<gene>
    <name evidence="2" type="ORF">Ade02nite_10090</name>
</gene>
<proteinExistence type="predicted"/>
<name>A0ABQ3XXA0_9ACTN</name>
<feature type="compositionally biased region" description="Gly residues" evidence="1">
    <location>
        <begin position="16"/>
        <end position="25"/>
    </location>
</feature>
<comment type="caution">
    <text evidence="2">The sequence shown here is derived from an EMBL/GenBank/DDBJ whole genome shotgun (WGS) entry which is preliminary data.</text>
</comment>
<feature type="compositionally biased region" description="Polar residues" evidence="1">
    <location>
        <begin position="33"/>
        <end position="44"/>
    </location>
</feature>
<reference evidence="2 3" key="1">
    <citation type="submission" date="2021-01" db="EMBL/GenBank/DDBJ databases">
        <title>Whole genome shotgun sequence of Actinoplanes deccanensis NBRC 13994.</title>
        <authorList>
            <person name="Komaki H."/>
            <person name="Tamura T."/>
        </authorList>
    </citation>
    <scope>NUCLEOTIDE SEQUENCE [LARGE SCALE GENOMIC DNA]</scope>
    <source>
        <strain evidence="2 3">NBRC 13994</strain>
    </source>
</reference>
<accession>A0ABQ3XXA0</accession>
<evidence type="ECO:0000313" key="2">
    <source>
        <dbReference type="EMBL" id="GID72368.1"/>
    </source>
</evidence>
<dbReference type="EMBL" id="BOMI01000014">
    <property type="protein sequence ID" value="GID72368.1"/>
    <property type="molecule type" value="Genomic_DNA"/>
</dbReference>
<keyword evidence="3" id="KW-1185">Reference proteome</keyword>